<evidence type="ECO:0000256" key="3">
    <source>
        <dbReference type="ARBA" id="ARBA00022692"/>
    </source>
</evidence>
<gene>
    <name evidence="7" type="ORF">PLXY2_LOCUS13287</name>
</gene>
<keyword evidence="8" id="KW-1185">Reference proteome</keyword>
<sequence>MSAKVQEYKDSIERQLLDKSKPWTKYFDMAEAKTGVNRVYLFAGLVAFTGLYLVFGFGAELICNAIGFVYPAYMSMRALESPQKDDDTKWLTYWVVFACFSLVEYFSDFIVGWFPLYWLIKCMFIIWCYIPTDFNGSLIIYNRVIRPYYQKHHGSIDRMANSDPVKGLVKDITRAVDKTLDKGIQLVNKKLENLHKD</sequence>
<dbReference type="OrthoDB" id="10009287at2759"/>
<feature type="transmembrane region" description="Helical" evidence="6">
    <location>
        <begin position="91"/>
        <end position="110"/>
    </location>
</feature>
<keyword evidence="3 6" id="KW-0812">Transmembrane</keyword>
<organism evidence="7 8">
    <name type="scientific">Plutella xylostella</name>
    <name type="common">Diamondback moth</name>
    <name type="synonym">Plutella maculipennis</name>
    <dbReference type="NCBI Taxonomy" id="51655"/>
    <lineage>
        <taxon>Eukaryota</taxon>
        <taxon>Metazoa</taxon>
        <taxon>Ecdysozoa</taxon>
        <taxon>Arthropoda</taxon>
        <taxon>Hexapoda</taxon>
        <taxon>Insecta</taxon>
        <taxon>Pterygota</taxon>
        <taxon>Neoptera</taxon>
        <taxon>Endopterygota</taxon>
        <taxon>Lepidoptera</taxon>
        <taxon>Glossata</taxon>
        <taxon>Ditrysia</taxon>
        <taxon>Yponomeutoidea</taxon>
        <taxon>Plutellidae</taxon>
        <taxon>Plutella</taxon>
    </lineage>
</organism>
<name>A0A8S4G1P3_PLUXY</name>
<comment type="similarity">
    <text evidence="2 6">Belongs to the DP1 family.</text>
</comment>
<evidence type="ECO:0000313" key="8">
    <source>
        <dbReference type="Proteomes" id="UP000653454"/>
    </source>
</evidence>
<dbReference type="PANTHER" id="PTHR12300:SF161">
    <property type="entry name" value="RECEPTOR EXPRESSION-ENHANCING PROTEIN"/>
    <property type="match status" value="1"/>
</dbReference>
<dbReference type="EMBL" id="CAJHNJ030000093">
    <property type="protein sequence ID" value="CAG9135043.1"/>
    <property type="molecule type" value="Genomic_DNA"/>
</dbReference>
<keyword evidence="4 6" id="KW-1133">Transmembrane helix</keyword>
<dbReference type="Proteomes" id="UP000653454">
    <property type="component" value="Unassembled WGS sequence"/>
</dbReference>
<dbReference type="InterPro" id="IPR004345">
    <property type="entry name" value="TB2_DP1_HVA22"/>
</dbReference>
<dbReference type="PANTHER" id="PTHR12300">
    <property type="entry name" value="HVA22-LIKE PROTEINS"/>
    <property type="match status" value="1"/>
</dbReference>
<evidence type="ECO:0000256" key="6">
    <source>
        <dbReference type="RuleBase" id="RU362006"/>
    </source>
</evidence>
<dbReference type="Pfam" id="PF03134">
    <property type="entry name" value="TB2_DP1_HVA22"/>
    <property type="match status" value="1"/>
</dbReference>
<keyword evidence="5 6" id="KW-0472">Membrane</keyword>
<protein>
    <recommendedName>
        <fullName evidence="6">Receptor expression-enhancing protein</fullName>
    </recommendedName>
</protein>
<comment type="caution">
    <text evidence="7">The sequence shown here is derived from an EMBL/GenBank/DDBJ whole genome shotgun (WGS) entry which is preliminary data.</text>
</comment>
<reference evidence="7" key="1">
    <citation type="submission" date="2020-11" db="EMBL/GenBank/DDBJ databases">
        <authorList>
            <person name="Whiteford S."/>
        </authorList>
    </citation>
    <scope>NUCLEOTIDE SEQUENCE</scope>
</reference>
<comment type="subcellular location">
    <subcellularLocation>
        <location evidence="1 6">Membrane</location>
        <topology evidence="1 6">Multi-pass membrane protein</topology>
    </subcellularLocation>
</comment>
<feature type="transmembrane region" description="Helical" evidence="6">
    <location>
        <begin position="116"/>
        <end position="141"/>
    </location>
</feature>
<dbReference type="KEGG" id="pxy:119693511"/>
<dbReference type="GO" id="GO:0016020">
    <property type="term" value="C:membrane"/>
    <property type="evidence" value="ECO:0007669"/>
    <property type="project" value="UniProtKB-SubCell"/>
</dbReference>
<proteinExistence type="inferred from homology"/>
<evidence type="ECO:0000313" key="7">
    <source>
        <dbReference type="EMBL" id="CAG9135043.1"/>
    </source>
</evidence>
<evidence type="ECO:0000256" key="2">
    <source>
        <dbReference type="ARBA" id="ARBA00008573"/>
    </source>
</evidence>
<evidence type="ECO:0000256" key="1">
    <source>
        <dbReference type="ARBA" id="ARBA00004141"/>
    </source>
</evidence>
<accession>A0A8S4G1P3</accession>
<dbReference type="AlphaFoldDB" id="A0A8S4G1P3"/>
<feature type="transmembrane region" description="Helical" evidence="6">
    <location>
        <begin position="39"/>
        <end position="70"/>
    </location>
</feature>
<evidence type="ECO:0000256" key="4">
    <source>
        <dbReference type="ARBA" id="ARBA00022989"/>
    </source>
</evidence>
<evidence type="ECO:0000256" key="5">
    <source>
        <dbReference type="ARBA" id="ARBA00023136"/>
    </source>
</evidence>